<feature type="domain" description="RanBP2-type" evidence="6">
    <location>
        <begin position="99"/>
        <end position="130"/>
    </location>
</feature>
<feature type="transmembrane region" description="Helical" evidence="5">
    <location>
        <begin position="360"/>
        <end position="377"/>
    </location>
</feature>
<reference evidence="7 8" key="1">
    <citation type="journal article" date="2013" name="Curr. Biol.">
        <title>The Genome of the Foraminiferan Reticulomyxa filosa.</title>
        <authorList>
            <person name="Glockner G."/>
            <person name="Hulsmann N."/>
            <person name="Schleicher M."/>
            <person name="Noegel A.A."/>
            <person name="Eichinger L."/>
            <person name="Gallinger C."/>
            <person name="Pawlowski J."/>
            <person name="Sierra R."/>
            <person name="Euteneuer U."/>
            <person name="Pillet L."/>
            <person name="Moustafa A."/>
            <person name="Platzer M."/>
            <person name="Groth M."/>
            <person name="Szafranski K."/>
            <person name="Schliwa M."/>
        </authorList>
    </citation>
    <scope>NUCLEOTIDE SEQUENCE [LARGE SCALE GENOMIC DNA]</scope>
</reference>
<evidence type="ECO:0000259" key="6">
    <source>
        <dbReference type="PROSITE" id="PS50199"/>
    </source>
</evidence>
<evidence type="ECO:0000313" key="7">
    <source>
        <dbReference type="EMBL" id="ETO23229.1"/>
    </source>
</evidence>
<dbReference type="GO" id="GO:0008270">
    <property type="term" value="F:zinc ion binding"/>
    <property type="evidence" value="ECO:0007669"/>
    <property type="project" value="UniProtKB-KW"/>
</dbReference>
<keyword evidence="2 4" id="KW-0863">Zinc-finger</keyword>
<keyword evidence="8" id="KW-1185">Reference proteome</keyword>
<keyword evidence="3" id="KW-0862">Zinc</keyword>
<evidence type="ECO:0000256" key="4">
    <source>
        <dbReference type="PROSITE-ProRule" id="PRU00322"/>
    </source>
</evidence>
<evidence type="ECO:0000256" key="2">
    <source>
        <dbReference type="ARBA" id="ARBA00022771"/>
    </source>
</evidence>
<evidence type="ECO:0000256" key="5">
    <source>
        <dbReference type="SAM" id="Phobius"/>
    </source>
</evidence>
<evidence type="ECO:0000313" key="8">
    <source>
        <dbReference type="Proteomes" id="UP000023152"/>
    </source>
</evidence>
<dbReference type="EMBL" id="ASPP01010094">
    <property type="protein sequence ID" value="ETO23229.1"/>
    <property type="molecule type" value="Genomic_DNA"/>
</dbReference>
<sequence length="624" mass="72027">MRLKKMKKKKALLLACRIQCSENEHSPYYREYVLVIPYMQTNRITLNVKLIQLTKKSPKVSSKKSILADVVEHQHDDVYCIDLHITQPPYVYSYYCGIDANTFEWKCSDCGFVNAYEYIKCAACDGKPERSSDHEMGYTTIPDFKNEINNSWKRDSRMKEKIRYKSSGLMSYGFDEKSLEIRCHTNVGGLIINTIDHGDRFDNTLMPEYKIFLANLGISNVIRLYFKNDNSNRLRASASIGKRIYQQLRTSCAKHKMNAHIAGQSPVEIEPLDMEVAVERRIGTTCYQQNFDKMEQLRHNASNEGYFLWFCLLTKFTVTKESFDSLFTLFISPPQGRGESDMSIYGRKTNHIWGKARHKLAVLIAYMHICLYIYYLFFLQNFSAPWVWEECTYDFSRQLHLNTTLDESSGEYEFLDIVFMAHVLLGLKTPSKDEIQKIVANATDEEKFESRLSLPLIGIHVTPLRIVFDTFDQRLRGLSSYICAQTCIANPLGETVNGPFYARFCLENVSTTVSLNDNGALTWNEVLFNQYIFSRHKNIWICGIAINMSLSVGRRQRALNLSTNDIQLLNHATVRQQLFKNNATKDNSTSEEEENKMALDPMENGQLLCWMFALVHKGSGSHDR</sequence>
<dbReference type="Proteomes" id="UP000023152">
    <property type="component" value="Unassembled WGS sequence"/>
</dbReference>
<gene>
    <name evidence="7" type="ORF">RFI_13952</name>
</gene>
<name>X6NBR9_RETFI</name>
<comment type="caution">
    <text evidence="7">The sequence shown here is derived from an EMBL/GenBank/DDBJ whole genome shotgun (WGS) entry which is preliminary data.</text>
</comment>
<keyword evidence="1" id="KW-0479">Metal-binding</keyword>
<dbReference type="InterPro" id="IPR001876">
    <property type="entry name" value="Znf_RanBP2"/>
</dbReference>
<keyword evidence="5" id="KW-0472">Membrane</keyword>
<accession>X6NBR9</accession>
<protein>
    <recommendedName>
        <fullName evidence="6">RanBP2-type domain-containing protein</fullName>
    </recommendedName>
</protein>
<evidence type="ECO:0000256" key="1">
    <source>
        <dbReference type="ARBA" id="ARBA00022723"/>
    </source>
</evidence>
<dbReference type="AlphaFoldDB" id="X6NBR9"/>
<proteinExistence type="predicted"/>
<organism evidence="7 8">
    <name type="scientific">Reticulomyxa filosa</name>
    <dbReference type="NCBI Taxonomy" id="46433"/>
    <lineage>
        <taxon>Eukaryota</taxon>
        <taxon>Sar</taxon>
        <taxon>Rhizaria</taxon>
        <taxon>Retaria</taxon>
        <taxon>Foraminifera</taxon>
        <taxon>Monothalamids</taxon>
        <taxon>Reticulomyxidae</taxon>
        <taxon>Reticulomyxa</taxon>
    </lineage>
</organism>
<dbReference type="PROSITE" id="PS01358">
    <property type="entry name" value="ZF_RANBP2_1"/>
    <property type="match status" value="1"/>
</dbReference>
<keyword evidence="5" id="KW-0812">Transmembrane</keyword>
<evidence type="ECO:0000256" key="3">
    <source>
        <dbReference type="ARBA" id="ARBA00022833"/>
    </source>
</evidence>
<dbReference type="PROSITE" id="PS50199">
    <property type="entry name" value="ZF_RANBP2_2"/>
    <property type="match status" value="1"/>
</dbReference>
<keyword evidence="5" id="KW-1133">Transmembrane helix</keyword>